<accession>A0A1I2Y9A2</accession>
<dbReference type="Proteomes" id="UP000199337">
    <property type="component" value="Unassembled WGS sequence"/>
</dbReference>
<dbReference type="STRING" id="341036.SAMN05660649_04324"/>
<reference evidence="2" key="1">
    <citation type="submission" date="2016-10" db="EMBL/GenBank/DDBJ databases">
        <authorList>
            <person name="Varghese N."/>
            <person name="Submissions S."/>
        </authorList>
    </citation>
    <scope>NUCLEOTIDE SEQUENCE [LARGE SCALE GENOMIC DNA]</scope>
    <source>
        <strain evidence="2">DSM 17038</strain>
    </source>
</reference>
<keyword evidence="2" id="KW-1185">Reference proteome</keyword>
<dbReference type="AlphaFoldDB" id="A0A1I2Y9A2"/>
<dbReference type="EMBL" id="FOOX01000020">
    <property type="protein sequence ID" value="SFH22270.1"/>
    <property type="molecule type" value="Genomic_DNA"/>
</dbReference>
<name>A0A1I2Y9A2_9FIRM</name>
<gene>
    <name evidence="1" type="ORF">SAMN05660649_04324</name>
</gene>
<protein>
    <submittedName>
        <fullName evidence="1">Uncharacterized protein</fullName>
    </submittedName>
</protein>
<evidence type="ECO:0000313" key="2">
    <source>
        <dbReference type="Proteomes" id="UP000199337"/>
    </source>
</evidence>
<proteinExistence type="predicted"/>
<sequence>MLDEIVKEAERILGQENSDQDGAIKHLEKSIQEKQQAISNLLER</sequence>
<organism evidence="1 2">
    <name type="scientific">Desulfotruncus arcticus DSM 17038</name>
    <dbReference type="NCBI Taxonomy" id="1121424"/>
    <lineage>
        <taxon>Bacteria</taxon>
        <taxon>Bacillati</taxon>
        <taxon>Bacillota</taxon>
        <taxon>Clostridia</taxon>
        <taxon>Eubacteriales</taxon>
        <taxon>Desulfallaceae</taxon>
        <taxon>Desulfotruncus</taxon>
    </lineage>
</organism>
<evidence type="ECO:0000313" key="1">
    <source>
        <dbReference type="EMBL" id="SFH22270.1"/>
    </source>
</evidence>